<dbReference type="InterPro" id="IPR029058">
    <property type="entry name" value="AB_hydrolase_fold"/>
</dbReference>
<dbReference type="PRINTS" id="PR00111">
    <property type="entry name" value="ABHYDROLASE"/>
</dbReference>
<accession>A0A7U9TII1</accession>
<evidence type="ECO:0000256" key="1">
    <source>
        <dbReference type="ARBA" id="ARBA00006989"/>
    </source>
</evidence>
<dbReference type="InterPro" id="IPR000639">
    <property type="entry name" value="Epox_hydrolase-like"/>
</dbReference>
<dbReference type="InterPro" id="IPR050266">
    <property type="entry name" value="AB_hydrolase_sf"/>
</dbReference>
<dbReference type="AlphaFoldDB" id="A0A7U9TII1"/>
<dbReference type="Pfam" id="PF00561">
    <property type="entry name" value="Abhydrolase_1"/>
    <property type="match status" value="1"/>
</dbReference>
<dbReference type="EMBL" id="AP024412">
    <property type="protein sequence ID" value="BCR36008.1"/>
    <property type="molecule type" value="Genomic_DNA"/>
</dbReference>
<gene>
    <name evidence="2" type="ORF">MPAN_009010</name>
</gene>
<dbReference type="PANTHER" id="PTHR43798">
    <property type="entry name" value="MONOACYLGLYCEROL LIPASE"/>
    <property type="match status" value="1"/>
</dbReference>
<reference evidence="2" key="1">
    <citation type="submission" date="2021-01" db="EMBL/GenBank/DDBJ databases">
        <title>Draft genome sequence of Acholeplasmataceae bacterium strain Mahy22.</title>
        <authorList>
            <person name="Watanabe M."/>
            <person name="Kojima H."/>
            <person name="Fukui M."/>
        </authorList>
    </citation>
    <scope>NUCLEOTIDE SEQUENCE</scope>
    <source>
        <strain evidence="2">Mahy22</strain>
    </source>
</reference>
<comment type="similarity">
    <text evidence="1">Belongs to the lipase/esterase LIP3/BchO family.</text>
</comment>
<keyword evidence="2" id="KW-0378">Hydrolase</keyword>
<dbReference type="InterPro" id="IPR000073">
    <property type="entry name" value="AB_hydrolase_1"/>
</dbReference>
<protein>
    <submittedName>
        <fullName evidence="2">Alpha/beta hydrolase</fullName>
    </submittedName>
</protein>
<sequence>MKINDLELFVEDLGNPNGEVIVFLNGVMASTNSWYAIMKPFVKLGYRIILHDFKGQLKSDKPACAYTFEEHAKETVQILKNLNIDKAHFVGTSYGGEVALNIGFRFPEIVKSLVIIDSVSETDQDMVNEINSWIDLCEKKDGYAFFWGMAKSIYGPKFMKENMAFLEQRAEATRHVDPSYLEGQIILYKTFNDDVYMTNRLNEIKAPTLIICGKDDILKPPKFSKIMQEQIEDSILVLLEDCGHVAIFEKSEEIIELIKNWIN</sequence>
<dbReference type="RefSeq" id="WP_176239851.1">
    <property type="nucleotide sequence ID" value="NZ_AP024412.1"/>
</dbReference>
<dbReference type="Gene3D" id="3.40.50.1820">
    <property type="entry name" value="alpha/beta hydrolase"/>
    <property type="match status" value="1"/>
</dbReference>
<keyword evidence="3" id="KW-1185">Reference proteome</keyword>
<dbReference type="PRINTS" id="PR00412">
    <property type="entry name" value="EPOXHYDRLASE"/>
</dbReference>
<organism evidence="2 3">
    <name type="scientific">Mariniplasma anaerobium</name>
    <dbReference type="NCBI Taxonomy" id="2735436"/>
    <lineage>
        <taxon>Bacteria</taxon>
        <taxon>Bacillati</taxon>
        <taxon>Mycoplasmatota</taxon>
        <taxon>Mollicutes</taxon>
        <taxon>Acholeplasmatales</taxon>
        <taxon>Acholeplasmataceae</taxon>
        <taxon>Mariniplasma</taxon>
    </lineage>
</organism>
<evidence type="ECO:0000313" key="3">
    <source>
        <dbReference type="Proteomes" id="UP000620133"/>
    </source>
</evidence>
<dbReference type="SUPFAM" id="SSF53474">
    <property type="entry name" value="alpha/beta-Hydrolases"/>
    <property type="match status" value="1"/>
</dbReference>
<dbReference type="KEGG" id="manr:MPAN_009010"/>
<name>A0A7U9TII1_9MOLU</name>
<proteinExistence type="inferred from homology"/>
<evidence type="ECO:0000313" key="2">
    <source>
        <dbReference type="EMBL" id="BCR36008.1"/>
    </source>
</evidence>
<dbReference type="Proteomes" id="UP000620133">
    <property type="component" value="Chromosome"/>
</dbReference>
<dbReference type="GO" id="GO:0016787">
    <property type="term" value="F:hydrolase activity"/>
    <property type="evidence" value="ECO:0007669"/>
    <property type="project" value="UniProtKB-KW"/>
</dbReference>